<dbReference type="Proteomes" id="UP000267464">
    <property type="component" value="Unassembled WGS sequence"/>
</dbReference>
<reference evidence="5 6" key="2">
    <citation type="submission" date="2018-12" db="EMBL/GenBank/DDBJ databases">
        <title>Rhizobacter gummiphilus sp. nov., a rubber-degrading bacterium isolated from the soil of a botanical garden in Japan.</title>
        <authorList>
            <person name="Shunsuke S.S."/>
        </authorList>
    </citation>
    <scope>NUCLEOTIDE SEQUENCE [LARGE SCALE GENOMIC DNA]</scope>
    <source>
        <strain evidence="5 6">S-16</strain>
    </source>
</reference>
<keyword evidence="2" id="KW-0238">DNA-binding</keyword>
<dbReference type="AlphaFoldDB" id="A0A3N7HSE2"/>
<dbReference type="PRINTS" id="PR00032">
    <property type="entry name" value="HTHARAC"/>
</dbReference>
<dbReference type="SUPFAM" id="SSF51182">
    <property type="entry name" value="RmlC-like cupins"/>
    <property type="match status" value="1"/>
</dbReference>
<evidence type="ECO:0000313" key="5">
    <source>
        <dbReference type="EMBL" id="RQP24673.1"/>
    </source>
</evidence>
<organism evidence="5 6">
    <name type="scientific">Piscinibacter terrae</name>
    <dbReference type="NCBI Taxonomy" id="2496871"/>
    <lineage>
        <taxon>Bacteria</taxon>
        <taxon>Pseudomonadati</taxon>
        <taxon>Pseudomonadota</taxon>
        <taxon>Betaproteobacteria</taxon>
        <taxon>Burkholderiales</taxon>
        <taxon>Sphaerotilaceae</taxon>
        <taxon>Piscinibacter</taxon>
    </lineage>
</organism>
<accession>A0A3N7HSE2</accession>
<dbReference type="Pfam" id="PF12833">
    <property type="entry name" value="HTH_18"/>
    <property type="match status" value="1"/>
</dbReference>
<sequence length="282" mass="30498">MTILVPSRLADTALHDRLDPGQNFGAMTHAVQGNDLLVNAADHTPGMVVPHHVHANAYLCIVVAGSFELNARTSQDCTAGSVIAHPEGHGHANRFSDRPGRCVNIHVGSTWTAQRAVRDWLADFRHTRLGAQAPSLRRLALEMGANDEAASLAVASAAIELLADAMRAGAVPTSAKWMQRILDRIESDLANAPSLSELAREVGVHPAHLSRAFRQAQGQTLGEYVRRRRVEQAARALADPSLSLADIAATAGFADQAHFTRVFRQHFGVSPGARRREMQLPF</sequence>
<comment type="caution">
    <text evidence="5">The sequence shown here is derived from an EMBL/GenBank/DDBJ whole genome shotgun (WGS) entry which is preliminary data.</text>
</comment>
<protein>
    <submittedName>
        <fullName evidence="5">AraC family transcriptional regulator</fullName>
    </submittedName>
</protein>
<dbReference type="OrthoDB" id="9178898at2"/>
<dbReference type="GO" id="GO:0003700">
    <property type="term" value="F:DNA-binding transcription factor activity"/>
    <property type="evidence" value="ECO:0007669"/>
    <property type="project" value="InterPro"/>
</dbReference>
<dbReference type="RefSeq" id="WP_124539567.1">
    <property type="nucleotide sequence ID" value="NZ_QUSW01000002.1"/>
</dbReference>
<dbReference type="SMART" id="SM00342">
    <property type="entry name" value="HTH_ARAC"/>
    <property type="match status" value="1"/>
</dbReference>
<keyword evidence="1" id="KW-0805">Transcription regulation</keyword>
<dbReference type="InterPro" id="IPR018060">
    <property type="entry name" value="HTH_AraC"/>
</dbReference>
<evidence type="ECO:0000313" key="6">
    <source>
        <dbReference type="Proteomes" id="UP000267464"/>
    </source>
</evidence>
<dbReference type="InterPro" id="IPR011051">
    <property type="entry name" value="RmlC_Cupin_sf"/>
</dbReference>
<evidence type="ECO:0000256" key="2">
    <source>
        <dbReference type="ARBA" id="ARBA00023125"/>
    </source>
</evidence>
<evidence type="ECO:0000259" key="4">
    <source>
        <dbReference type="PROSITE" id="PS01124"/>
    </source>
</evidence>
<name>A0A3N7HSE2_9BURK</name>
<dbReference type="InterPro" id="IPR014710">
    <property type="entry name" value="RmlC-like_jellyroll"/>
</dbReference>
<dbReference type="InterPro" id="IPR018062">
    <property type="entry name" value="HTH_AraC-typ_CS"/>
</dbReference>
<proteinExistence type="predicted"/>
<dbReference type="InterPro" id="IPR009057">
    <property type="entry name" value="Homeodomain-like_sf"/>
</dbReference>
<dbReference type="PROSITE" id="PS00041">
    <property type="entry name" value="HTH_ARAC_FAMILY_1"/>
    <property type="match status" value="1"/>
</dbReference>
<dbReference type="InterPro" id="IPR050204">
    <property type="entry name" value="AraC_XylS_family_regulators"/>
</dbReference>
<evidence type="ECO:0000256" key="1">
    <source>
        <dbReference type="ARBA" id="ARBA00023015"/>
    </source>
</evidence>
<feature type="domain" description="HTH araC/xylS-type" evidence="4">
    <location>
        <begin position="179"/>
        <end position="277"/>
    </location>
</feature>
<reference evidence="5 6" key="1">
    <citation type="submission" date="2018-08" db="EMBL/GenBank/DDBJ databases">
        <authorList>
            <person name="Khan S.A."/>
            <person name="Jeon C.O."/>
            <person name="Chun B.H."/>
            <person name="Jeong S.E."/>
        </authorList>
    </citation>
    <scope>NUCLEOTIDE SEQUENCE [LARGE SCALE GENOMIC DNA]</scope>
    <source>
        <strain evidence="5 6">S-16</strain>
    </source>
</reference>
<dbReference type="Gene3D" id="1.10.10.60">
    <property type="entry name" value="Homeodomain-like"/>
    <property type="match status" value="2"/>
</dbReference>
<dbReference type="Gene3D" id="2.60.120.10">
    <property type="entry name" value="Jelly Rolls"/>
    <property type="match status" value="1"/>
</dbReference>
<dbReference type="PANTHER" id="PTHR46796">
    <property type="entry name" value="HTH-TYPE TRANSCRIPTIONAL ACTIVATOR RHAS-RELATED"/>
    <property type="match status" value="1"/>
</dbReference>
<dbReference type="InterPro" id="IPR020449">
    <property type="entry name" value="Tscrpt_reg_AraC-type_HTH"/>
</dbReference>
<dbReference type="PROSITE" id="PS01124">
    <property type="entry name" value="HTH_ARAC_FAMILY_2"/>
    <property type="match status" value="1"/>
</dbReference>
<dbReference type="GO" id="GO:0043565">
    <property type="term" value="F:sequence-specific DNA binding"/>
    <property type="evidence" value="ECO:0007669"/>
    <property type="project" value="InterPro"/>
</dbReference>
<evidence type="ECO:0000256" key="3">
    <source>
        <dbReference type="ARBA" id="ARBA00023163"/>
    </source>
</evidence>
<dbReference type="SUPFAM" id="SSF46689">
    <property type="entry name" value="Homeodomain-like"/>
    <property type="match status" value="2"/>
</dbReference>
<keyword evidence="3" id="KW-0804">Transcription</keyword>
<gene>
    <name evidence="5" type="ORF">DZC73_07185</name>
</gene>
<keyword evidence="6" id="KW-1185">Reference proteome</keyword>
<dbReference type="EMBL" id="QUSW01000002">
    <property type="protein sequence ID" value="RQP24673.1"/>
    <property type="molecule type" value="Genomic_DNA"/>
</dbReference>